<dbReference type="AlphaFoldDB" id="A0A3B0ZQF3"/>
<keyword evidence="7" id="KW-0811">Translocation</keyword>
<evidence type="ECO:0000313" key="10">
    <source>
        <dbReference type="EMBL" id="VAW88299.1"/>
    </source>
</evidence>
<keyword evidence="6 9" id="KW-1133">Transmembrane helix</keyword>
<organism evidence="10">
    <name type="scientific">hydrothermal vent metagenome</name>
    <dbReference type="NCBI Taxonomy" id="652676"/>
    <lineage>
        <taxon>unclassified sequences</taxon>
        <taxon>metagenomes</taxon>
        <taxon>ecological metagenomes</taxon>
    </lineage>
</organism>
<feature type="transmembrane region" description="Helical" evidence="9">
    <location>
        <begin position="23"/>
        <end position="41"/>
    </location>
</feature>
<evidence type="ECO:0000256" key="4">
    <source>
        <dbReference type="ARBA" id="ARBA00022692"/>
    </source>
</evidence>
<accession>A0A3B0ZQF3</accession>
<name>A0A3B0ZQF3_9ZZZZ</name>
<dbReference type="SMART" id="SM01323">
    <property type="entry name" value="YajC"/>
    <property type="match status" value="1"/>
</dbReference>
<evidence type="ECO:0000256" key="3">
    <source>
        <dbReference type="ARBA" id="ARBA00022475"/>
    </source>
</evidence>
<dbReference type="InterPro" id="IPR003849">
    <property type="entry name" value="Preprotein_translocase_YajC"/>
</dbReference>
<dbReference type="EMBL" id="UOFP01000214">
    <property type="protein sequence ID" value="VAW88299.1"/>
    <property type="molecule type" value="Genomic_DNA"/>
</dbReference>
<dbReference type="GO" id="GO:0005886">
    <property type="term" value="C:plasma membrane"/>
    <property type="evidence" value="ECO:0007669"/>
    <property type="project" value="UniProtKB-SubCell"/>
</dbReference>
<evidence type="ECO:0000256" key="9">
    <source>
        <dbReference type="SAM" id="Phobius"/>
    </source>
</evidence>
<keyword evidence="2" id="KW-0813">Transport</keyword>
<keyword evidence="3" id="KW-1003">Cell membrane</keyword>
<dbReference type="NCBIfam" id="TIGR00739">
    <property type="entry name" value="yajC"/>
    <property type="match status" value="1"/>
</dbReference>
<comment type="subcellular location">
    <subcellularLocation>
        <location evidence="1">Cell membrane</location>
        <topology evidence="1">Single-pass membrane protein</topology>
    </subcellularLocation>
</comment>
<dbReference type="Pfam" id="PF02699">
    <property type="entry name" value="YajC"/>
    <property type="match status" value="1"/>
</dbReference>
<dbReference type="PANTHER" id="PTHR33909">
    <property type="entry name" value="SEC TRANSLOCON ACCESSORY COMPLEX SUBUNIT YAJC"/>
    <property type="match status" value="1"/>
</dbReference>
<gene>
    <name evidence="10" type="ORF">MNBD_GAMMA18-1690</name>
</gene>
<dbReference type="PANTHER" id="PTHR33909:SF1">
    <property type="entry name" value="SEC TRANSLOCON ACCESSORY COMPLEX SUBUNIT YAJC"/>
    <property type="match status" value="1"/>
</dbReference>
<protein>
    <submittedName>
        <fullName evidence="10">Protein translocase subunit YajC</fullName>
    </submittedName>
</protein>
<keyword evidence="4 9" id="KW-0812">Transmembrane</keyword>
<evidence type="ECO:0000256" key="5">
    <source>
        <dbReference type="ARBA" id="ARBA00022927"/>
    </source>
</evidence>
<dbReference type="GO" id="GO:0015031">
    <property type="term" value="P:protein transport"/>
    <property type="evidence" value="ECO:0007669"/>
    <property type="project" value="UniProtKB-KW"/>
</dbReference>
<proteinExistence type="predicted"/>
<sequence length="112" mass="12222">MSFFISDAMAEGAAATGSTEGSLMSLIPFVLLFVIFYFFLIRPQSKRVKEHKNMLTTLGKGDEVVTNGGILGKIVSINDEFVTVEIATNTEVKLQKQYIASLMPKGTIKSAE</sequence>
<keyword evidence="5" id="KW-0653">Protein transport</keyword>
<evidence type="ECO:0000256" key="6">
    <source>
        <dbReference type="ARBA" id="ARBA00022989"/>
    </source>
</evidence>
<evidence type="ECO:0000256" key="1">
    <source>
        <dbReference type="ARBA" id="ARBA00004162"/>
    </source>
</evidence>
<keyword evidence="8 9" id="KW-0472">Membrane</keyword>
<dbReference type="PRINTS" id="PR01853">
    <property type="entry name" value="YAJCTRNLCASE"/>
</dbReference>
<evidence type="ECO:0000256" key="7">
    <source>
        <dbReference type="ARBA" id="ARBA00023010"/>
    </source>
</evidence>
<reference evidence="10" key="1">
    <citation type="submission" date="2018-06" db="EMBL/GenBank/DDBJ databases">
        <authorList>
            <person name="Zhirakovskaya E."/>
        </authorList>
    </citation>
    <scope>NUCLEOTIDE SEQUENCE</scope>
</reference>
<evidence type="ECO:0000256" key="8">
    <source>
        <dbReference type="ARBA" id="ARBA00023136"/>
    </source>
</evidence>
<evidence type="ECO:0000256" key="2">
    <source>
        <dbReference type="ARBA" id="ARBA00022448"/>
    </source>
</evidence>